<dbReference type="Proteomes" id="UP000280935">
    <property type="component" value="Unassembled WGS sequence"/>
</dbReference>
<organism evidence="1 2">
    <name type="scientific">Arachnia propionica</name>
    <dbReference type="NCBI Taxonomy" id="1750"/>
    <lineage>
        <taxon>Bacteria</taxon>
        <taxon>Bacillati</taxon>
        <taxon>Actinomycetota</taxon>
        <taxon>Actinomycetes</taxon>
        <taxon>Propionibacteriales</taxon>
        <taxon>Propionibacteriaceae</taxon>
        <taxon>Arachnia</taxon>
    </lineage>
</organism>
<evidence type="ECO:0000313" key="1">
    <source>
        <dbReference type="EMBL" id="RRD49476.1"/>
    </source>
</evidence>
<protein>
    <submittedName>
        <fullName evidence="1">Uncharacterized protein</fullName>
    </submittedName>
</protein>
<name>A0A3P1WTZ2_9ACTN</name>
<dbReference type="RefSeq" id="WP_125228015.1">
    <property type="nucleotide sequence ID" value="NZ_RQYT01000016.1"/>
</dbReference>
<gene>
    <name evidence="1" type="ORF">EII35_08400</name>
</gene>
<accession>A0A3P1WTZ2</accession>
<reference evidence="1 2" key="1">
    <citation type="submission" date="2018-11" db="EMBL/GenBank/DDBJ databases">
        <title>Genomes From Bacteria Associated with the Canine Oral Cavity: a Test Case for Automated Genome-Based Taxonomic Assignment.</title>
        <authorList>
            <person name="Coil D.A."/>
            <person name="Jospin G."/>
            <person name="Darling A.E."/>
            <person name="Wallis C."/>
            <person name="Davis I.J."/>
            <person name="Harris S."/>
            <person name="Eisen J.A."/>
            <person name="Holcombe L.J."/>
            <person name="O'Flynn C."/>
        </authorList>
    </citation>
    <scope>NUCLEOTIDE SEQUENCE [LARGE SCALE GENOMIC DNA]</scope>
    <source>
        <strain evidence="1 2">OH2822_COT-296</strain>
    </source>
</reference>
<dbReference type="AlphaFoldDB" id="A0A3P1WTZ2"/>
<dbReference type="EMBL" id="RQYT01000016">
    <property type="protein sequence ID" value="RRD49476.1"/>
    <property type="molecule type" value="Genomic_DNA"/>
</dbReference>
<proteinExistence type="predicted"/>
<evidence type="ECO:0000313" key="2">
    <source>
        <dbReference type="Proteomes" id="UP000280935"/>
    </source>
</evidence>
<sequence>MTTHRVHAPSCFEIFTKVEAEGRNAALTHKSLSGDIDALGALCTGESSILAAKLNGLQKEARKGESCREATR</sequence>
<comment type="caution">
    <text evidence="1">The sequence shown here is derived from an EMBL/GenBank/DDBJ whole genome shotgun (WGS) entry which is preliminary data.</text>
</comment>